<evidence type="ECO:0000256" key="1">
    <source>
        <dbReference type="ARBA" id="ARBA00004141"/>
    </source>
</evidence>
<dbReference type="PANTHER" id="PTHR11785">
    <property type="entry name" value="AMINO ACID TRANSPORTER"/>
    <property type="match status" value="1"/>
</dbReference>
<feature type="transmembrane region" description="Helical" evidence="6">
    <location>
        <begin position="550"/>
        <end position="571"/>
    </location>
</feature>
<keyword evidence="4 6" id="KW-0472">Membrane</keyword>
<dbReference type="PANTHER" id="PTHR11785:SF382">
    <property type="entry name" value="LOW-AFFINITY METHIONINE PERMEASE"/>
    <property type="match status" value="1"/>
</dbReference>
<dbReference type="AlphaFoldDB" id="A0A2J6QI69"/>
<evidence type="ECO:0000313" key="7">
    <source>
        <dbReference type="EMBL" id="PMD25961.1"/>
    </source>
</evidence>
<dbReference type="Proteomes" id="UP000235672">
    <property type="component" value="Unassembled WGS sequence"/>
</dbReference>
<reference evidence="7 8" key="1">
    <citation type="submission" date="2016-05" db="EMBL/GenBank/DDBJ databases">
        <title>A degradative enzymes factory behind the ericoid mycorrhizal symbiosis.</title>
        <authorList>
            <consortium name="DOE Joint Genome Institute"/>
            <person name="Martino E."/>
            <person name="Morin E."/>
            <person name="Grelet G."/>
            <person name="Kuo A."/>
            <person name="Kohler A."/>
            <person name="Daghino S."/>
            <person name="Barry K."/>
            <person name="Choi C."/>
            <person name="Cichocki N."/>
            <person name="Clum A."/>
            <person name="Copeland A."/>
            <person name="Hainaut M."/>
            <person name="Haridas S."/>
            <person name="Labutti K."/>
            <person name="Lindquist E."/>
            <person name="Lipzen A."/>
            <person name="Khouja H.-R."/>
            <person name="Murat C."/>
            <person name="Ohm R."/>
            <person name="Olson A."/>
            <person name="Spatafora J."/>
            <person name="Veneault-Fourrey C."/>
            <person name="Henrissat B."/>
            <person name="Grigoriev I."/>
            <person name="Martin F."/>
            <person name="Perotto S."/>
        </authorList>
    </citation>
    <scope>NUCLEOTIDE SEQUENCE [LARGE SCALE GENOMIC DNA]</scope>
    <source>
        <strain evidence="7 8">UAMH 7357</strain>
    </source>
</reference>
<keyword evidence="3 6" id="KW-1133">Transmembrane helix</keyword>
<feature type="region of interest" description="Disordered" evidence="5">
    <location>
        <begin position="623"/>
        <end position="646"/>
    </location>
</feature>
<organism evidence="7 8">
    <name type="scientific">Hyaloscypha hepaticicola</name>
    <dbReference type="NCBI Taxonomy" id="2082293"/>
    <lineage>
        <taxon>Eukaryota</taxon>
        <taxon>Fungi</taxon>
        <taxon>Dikarya</taxon>
        <taxon>Ascomycota</taxon>
        <taxon>Pezizomycotina</taxon>
        <taxon>Leotiomycetes</taxon>
        <taxon>Helotiales</taxon>
        <taxon>Hyaloscyphaceae</taxon>
        <taxon>Hyaloscypha</taxon>
    </lineage>
</organism>
<comment type="subcellular location">
    <subcellularLocation>
        <location evidence="1">Membrane</location>
        <topology evidence="1">Multi-pass membrane protein</topology>
    </subcellularLocation>
</comment>
<dbReference type="STRING" id="1745343.A0A2J6QI69"/>
<gene>
    <name evidence="7" type="ORF">NA56DRAFT_390042</name>
</gene>
<evidence type="ECO:0000256" key="5">
    <source>
        <dbReference type="SAM" id="MobiDB-lite"/>
    </source>
</evidence>
<keyword evidence="2 6" id="KW-0812">Transmembrane</keyword>
<dbReference type="EMBL" id="KZ613469">
    <property type="protein sequence ID" value="PMD25961.1"/>
    <property type="molecule type" value="Genomic_DNA"/>
</dbReference>
<protein>
    <submittedName>
        <fullName evidence="7">Amino acid transporter</fullName>
    </submittedName>
</protein>
<dbReference type="Gene3D" id="1.20.1740.10">
    <property type="entry name" value="Amino acid/polyamine transporter I"/>
    <property type="match status" value="1"/>
</dbReference>
<feature type="transmembrane region" description="Helical" evidence="6">
    <location>
        <begin position="147"/>
        <end position="175"/>
    </location>
</feature>
<name>A0A2J6QI69_9HELO</name>
<evidence type="ECO:0000256" key="3">
    <source>
        <dbReference type="ARBA" id="ARBA00022989"/>
    </source>
</evidence>
<dbReference type="InterPro" id="IPR002293">
    <property type="entry name" value="AA/rel_permease1"/>
</dbReference>
<feature type="transmembrane region" description="Helical" evidence="6">
    <location>
        <begin position="357"/>
        <end position="378"/>
    </location>
</feature>
<feature type="transmembrane region" description="Helical" evidence="6">
    <location>
        <begin position="218"/>
        <end position="240"/>
    </location>
</feature>
<sequence length="646" mass="72287">MASSLYQATDPEADPQYHGDHISIDSDVRVILPVNTSNTIITAAPEERFRLGRWDVVALIVNRCIGTGIFNSPSTVMRGTQSVGVTLLFWLAGAVYTVAGAHLNIEFGLSTPRHVFQGEEQGIPRSGGSLNYLQYVFTWPAYRPRTVLFVTCVFGISYIILGNMAGNCLIFGIRVLQAANVPVNDRAVRGIAIAAATGACLIHSFSRRGGIWLGNLFAFIKVLMLLLIIITGICAWAGAFHTRNYASDNMAFDHAFANSSNDSYGYTQAFLAVIFAWSGFDQPNYVLGEIGRPRKAMPWGTSVGVAIVCVLYLLVNVAYMVVVPKDLQLNPSNNVALLFFKSTFGTLSNDDDLPERILSAFMAISSFGNIVVMTFTAARVKQEIAKEGILPKAKFFAQTKNLSFGRFLTRIESDKHTFIKKNFHWLLKQPWMNPKEHSQETPFGALFLHWFFTVVMILVTIHLDPTSAYTVLVNLYSYTIVAVFGFAIAVGMLRLRFSSRWRWKEKSHFNVYASIISAFIFAVGSAYPIIGSWVPPNGNYAAHTTFIVPWFTTPTVAWSIMGFGLAWYVGFNIYAARRARNEGVVFQVEKEPIIENDPEPDGPPVQTHETVYLAWVDKEYTRDERDDRPQAEMVEHRSSRERRESF</sequence>
<evidence type="ECO:0000256" key="4">
    <source>
        <dbReference type="ARBA" id="ARBA00023136"/>
    </source>
</evidence>
<feature type="transmembrane region" description="Helical" evidence="6">
    <location>
        <begin position="509"/>
        <end position="530"/>
    </location>
</feature>
<evidence type="ECO:0000256" key="6">
    <source>
        <dbReference type="SAM" id="Phobius"/>
    </source>
</evidence>
<feature type="transmembrane region" description="Helical" evidence="6">
    <location>
        <begin position="443"/>
        <end position="463"/>
    </location>
</feature>
<proteinExistence type="predicted"/>
<dbReference type="Pfam" id="PF13520">
    <property type="entry name" value="AA_permease_2"/>
    <property type="match status" value="1"/>
</dbReference>
<dbReference type="InterPro" id="IPR050598">
    <property type="entry name" value="AminoAcid_Transporter"/>
</dbReference>
<evidence type="ECO:0000256" key="2">
    <source>
        <dbReference type="ARBA" id="ARBA00022692"/>
    </source>
</evidence>
<feature type="transmembrane region" description="Helical" evidence="6">
    <location>
        <begin position="475"/>
        <end position="497"/>
    </location>
</feature>
<feature type="transmembrane region" description="Helical" evidence="6">
    <location>
        <begin position="299"/>
        <end position="322"/>
    </location>
</feature>
<dbReference type="OrthoDB" id="5982228at2759"/>
<feature type="transmembrane region" description="Helical" evidence="6">
    <location>
        <begin position="87"/>
        <end position="105"/>
    </location>
</feature>
<evidence type="ECO:0000313" key="8">
    <source>
        <dbReference type="Proteomes" id="UP000235672"/>
    </source>
</evidence>
<dbReference type="PIRSF" id="PIRSF006060">
    <property type="entry name" value="AA_transporter"/>
    <property type="match status" value="1"/>
</dbReference>
<dbReference type="GO" id="GO:0016020">
    <property type="term" value="C:membrane"/>
    <property type="evidence" value="ECO:0007669"/>
    <property type="project" value="UniProtKB-SubCell"/>
</dbReference>
<dbReference type="GO" id="GO:0015179">
    <property type="term" value="F:L-amino acid transmembrane transporter activity"/>
    <property type="evidence" value="ECO:0007669"/>
    <property type="project" value="TreeGrafter"/>
</dbReference>
<accession>A0A2J6QI69</accession>
<keyword evidence="8" id="KW-1185">Reference proteome</keyword>